<comment type="caution">
    <text evidence="13">The sequence shown here is derived from an EMBL/GenBank/DDBJ whole genome shotgun (WGS) entry which is preliminary data.</text>
</comment>
<dbReference type="PANTHER" id="PTHR30582">
    <property type="entry name" value="L,D-TRANSPEPTIDASE"/>
    <property type="match status" value="1"/>
</dbReference>
<comment type="pathway">
    <text evidence="9">Glycan biosynthesis.</text>
</comment>
<dbReference type="GO" id="GO:0016757">
    <property type="term" value="F:glycosyltransferase activity"/>
    <property type="evidence" value="ECO:0007669"/>
    <property type="project" value="UniProtKB-KW"/>
</dbReference>
<dbReference type="GO" id="GO:0071972">
    <property type="term" value="F:peptidoglycan L,D-transpeptidase activity"/>
    <property type="evidence" value="ECO:0007669"/>
    <property type="project" value="TreeGrafter"/>
</dbReference>
<evidence type="ECO:0000256" key="3">
    <source>
        <dbReference type="ARBA" id="ARBA00022676"/>
    </source>
</evidence>
<keyword evidence="5" id="KW-0378">Hydrolase</keyword>
<feature type="domain" description="L,D-TPase catalytic" evidence="12">
    <location>
        <begin position="27"/>
        <end position="149"/>
    </location>
</feature>
<dbReference type="Gene3D" id="2.40.440.10">
    <property type="entry name" value="L,D-transpeptidase catalytic domain-like"/>
    <property type="match status" value="1"/>
</dbReference>
<name>A0A364K757_9BACL</name>
<feature type="active site" description="Proton donor/acceptor" evidence="10">
    <location>
        <position position="109"/>
    </location>
</feature>
<dbReference type="PANTHER" id="PTHR30582:SF24">
    <property type="entry name" value="L,D-TRANSPEPTIDASE ERFK_SRFK-RELATED"/>
    <property type="match status" value="1"/>
</dbReference>
<evidence type="ECO:0000256" key="4">
    <source>
        <dbReference type="ARBA" id="ARBA00022679"/>
    </source>
</evidence>
<reference evidence="13 14" key="2">
    <citation type="submission" date="2018-06" db="EMBL/GenBank/DDBJ databases">
        <authorList>
            <person name="Zhirakovskaya E."/>
        </authorList>
    </citation>
    <scope>NUCLEOTIDE SEQUENCE [LARGE SCALE GENOMIC DNA]</scope>
    <source>
        <strain evidence="13 14">FBKL4.011</strain>
    </source>
</reference>
<evidence type="ECO:0000313" key="13">
    <source>
        <dbReference type="EMBL" id="RAL26030.1"/>
    </source>
</evidence>
<sequence length="165" mass="18414">MISLALALILLFPTSTLAAIKKSKPIYQIEVNKRTNIMYLYQNGQVIRTYQVATGKYSSPTPSGTYLIVRKVVQPSWRHIPGGIPANPLGPRWLGLRIYGNHGSIYGIHGNNNAASIGWNSTNGCIRMNNHDVIRLFRVIPSGTPVWIHRGKSNLIWRGNSFIGY</sequence>
<evidence type="ECO:0000313" key="14">
    <source>
        <dbReference type="Proteomes" id="UP000251213"/>
    </source>
</evidence>
<dbReference type="InterPro" id="IPR038063">
    <property type="entry name" value="Transpep_catalytic_dom"/>
</dbReference>
<comment type="similarity">
    <text evidence="2">Belongs to the YkuD family.</text>
</comment>
<dbReference type="GO" id="GO:0071555">
    <property type="term" value="P:cell wall organization"/>
    <property type="evidence" value="ECO:0007669"/>
    <property type="project" value="UniProtKB-UniRule"/>
</dbReference>
<protein>
    <submittedName>
        <fullName evidence="13">L,D-transpeptidase</fullName>
    </submittedName>
</protein>
<dbReference type="InterPro" id="IPR050979">
    <property type="entry name" value="LD-transpeptidase"/>
</dbReference>
<evidence type="ECO:0000256" key="9">
    <source>
        <dbReference type="ARBA" id="ARBA00060592"/>
    </source>
</evidence>
<evidence type="ECO:0000256" key="1">
    <source>
        <dbReference type="ARBA" id="ARBA00004752"/>
    </source>
</evidence>
<evidence type="ECO:0000259" key="12">
    <source>
        <dbReference type="PROSITE" id="PS52029"/>
    </source>
</evidence>
<dbReference type="Pfam" id="PF03734">
    <property type="entry name" value="YkuD"/>
    <property type="match status" value="1"/>
</dbReference>
<evidence type="ECO:0000256" key="8">
    <source>
        <dbReference type="ARBA" id="ARBA00023316"/>
    </source>
</evidence>
<reference evidence="13 14" key="1">
    <citation type="submission" date="2018-06" db="EMBL/GenBank/DDBJ databases">
        <title>Thermoflavimicrobium daqus sp. nov., a thermophilic microbe isolated from Moutai-flavour Daqu.</title>
        <authorList>
            <person name="Wang X."/>
            <person name="Zhou H."/>
        </authorList>
    </citation>
    <scope>NUCLEOTIDE SEQUENCE [LARGE SCALE GENOMIC DNA]</scope>
    <source>
        <strain evidence="13 14">FBKL4.011</strain>
    </source>
</reference>
<keyword evidence="4" id="KW-0808">Transferase</keyword>
<evidence type="ECO:0000256" key="5">
    <source>
        <dbReference type="ARBA" id="ARBA00022801"/>
    </source>
</evidence>
<gene>
    <name evidence="13" type="ORF">DL897_05755</name>
</gene>
<dbReference type="GO" id="GO:0008360">
    <property type="term" value="P:regulation of cell shape"/>
    <property type="evidence" value="ECO:0007669"/>
    <property type="project" value="UniProtKB-UniRule"/>
</dbReference>
<feature type="active site" description="Nucleophile" evidence="10">
    <location>
        <position position="125"/>
    </location>
</feature>
<keyword evidence="7 10" id="KW-0573">Peptidoglycan synthesis</keyword>
<evidence type="ECO:0000256" key="2">
    <source>
        <dbReference type="ARBA" id="ARBA00005992"/>
    </source>
</evidence>
<keyword evidence="11" id="KW-0732">Signal</keyword>
<dbReference type="InterPro" id="IPR005490">
    <property type="entry name" value="LD_TPept_cat_dom"/>
</dbReference>
<proteinExistence type="inferred from homology"/>
<keyword evidence="6 10" id="KW-0133">Cell shape</keyword>
<feature type="chain" id="PRO_5016993040" evidence="11">
    <location>
        <begin position="19"/>
        <end position="165"/>
    </location>
</feature>
<dbReference type="PROSITE" id="PS52029">
    <property type="entry name" value="LD_TPASE"/>
    <property type="match status" value="1"/>
</dbReference>
<dbReference type="SUPFAM" id="SSF141523">
    <property type="entry name" value="L,D-transpeptidase catalytic domain-like"/>
    <property type="match status" value="1"/>
</dbReference>
<dbReference type="GO" id="GO:0018104">
    <property type="term" value="P:peptidoglycan-protein cross-linking"/>
    <property type="evidence" value="ECO:0007669"/>
    <property type="project" value="TreeGrafter"/>
</dbReference>
<keyword evidence="8 10" id="KW-0961">Cell wall biogenesis/degradation</keyword>
<evidence type="ECO:0000256" key="11">
    <source>
        <dbReference type="SAM" id="SignalP"/>
    </source>
</evidence>
<evidence type="ECO:0000256" key="7">
    <source>
        <dbReference type="ARBA" id="ARBA00022984"/>
    </source>
</evidence>
<dbReference type="GO" id="GO:0005576">
    <property type="term" value="C:extracellular region"/>
    <property type="evidence" value="ECO:0007669"/>
    <property type="project" value="TreeGrafter"/>
</dbReference>
<dbReference type="AlphaFoldDB" id="A0A364K757"/>
<dbReference type="UniPathway" id="UPA00219"/>
<dbReference type="EMBL" id="QJKK01000003">
    <property type="protein sequence ID" value="RAL26030.1"/>
    <property type="molecule type" value="Genomic_DNA"/>
</dbReference>
<dbReference type="OrthoDB" id="9787225at2"/>
<dbReference type="Proteomes" id="UP000251213">
    <property type="component" value="Unassembled WGS sequence"/>
</dbReference>
<organism evidence="13 14">
    <name type="scientific">Thermoflavimicrobium daqui</name>
    <dbReference type="NCBI Taxonomy" id="2137476"/>
    <lineage>
        <taxon>Bacteria</taxon>
        <taxon>Bacillati</taxon>
        <taxon>Bacillota</taxon>
        <taxon>Bacilli</taxon>
        <taxon>Bacillales</taxon>
        <taxon>Thermoactinomycetaceae</taxon>
        <taxon>Thermoflavimicrobium</taxon>
    </lineage>
</organism>
<evidence type="ECO:0000256" key="6">
    <source>
        <dbReference type="ARBA" id="ARBA00022960"/>
    </source>
</evidence>
<comment type="pathway">
    <text evidence="1 10">Cell wall biogenesis; peptidoglycan biosynthesis.</text>
</comment>
<feature type="signal peptide" evidence="11">
    <location>
        <begin position="1"/>
        <end position="18"/>
    </location>
</feature>
<dbReference type="CDD" id="cd16913">
    <property type="entry name" value="YkuD_like"/>
    <property type="match status" value="1"/>
</dbReference>
<keyword evidence="3" id="KW-0328">Glycosyltransferase</keyword>
<dbReference type="FunFam" id="2.40.440.10:FF:000003">
    <property type="entry name" value="L,D-transpeptidase YciB"/>
    <property type="match status" value="1"/>
</dbReference>
<keyword evidence="14" id="KW-1185">Reference proteome</keyword>
<evidence type="ECO:0000256" key="10">
    <source>
        <dbReference type="PROSITE-ProRule" id="PRU01373"/>
    </source>
</evidence>
<accession>A0A364K757</accession>